<name>A0A804M9K7_MAIZE</name>
<evidence type="ECO:0000313" key="1">
    <source>
        <dbReference type="EnsemblPlants" id="Zm00001eb068970_P001"/>
    </source>
</evidence>
<reference evidence="1" key="3">
    <citation type="submission" date="2021-05" db="UniProtKB">
        <authorList>
            <consortium name="EnsemblPlants"/>
        </authorList>
    </citation>
    <scope>IDENTIFICATION</scope>
    <source>
        <strain evidence="1">cv. B73</strain>
    </source>
</reference>
<keyword evidence="2" id="KW-1185">Reference proteome</keyword>
<sequence>MYICNNWMQAGLQVLADLGLKLEADPHAEEFLVEQLRAIGHIDSHYVLRRLAEAAVGATDLLASGDRPHDNISHALACLADVHLGEVTKQEEAFMQVGS</sequence>
<protein>
    <submittedName>
        <fullName evidence="1">Uncharacterized protein</fullName>
    </submittedName>
</protein>
<reference evidence="1" key="2">
    <citation type="submission" date="2019-07" db="EMBL/GenBank/DDBJ databases">
        <authorList>
            <person name="Seetharam A."/>
            <person name="Woodhouse M."/>
            <person name="Cannon E."/>
        </authorList>
    </citation>
    <scope>NUCLEOTIDE SEQUENCE [LARGE SCALE GENOMIC DNA]</scope>
    <source>
        <strain evidence="1">cv. B73</strain>
    </source>
</reference>
<accession>A0A804M9K7</accession>
<dbReference type="AlphaFoldDB" id="A0A804M9K7"/>
<proteinExistence type="predicted"/>
<organism evidence="1 2">
    <name type="scientific">Zea mays</name>
    <name type="common">Maize</name>
    <dbReference type="NCBI Taxonomy" id="4577"/>
    <lineage>
        <taxon>Eukaryota</taxon>
        <taxon>Viridiplantae</taxon>
        <taxon>Streptophyta</taxon>
        <taxon>Embryophyta</taxon>
        <taxon>Tracheophyta</taxon>
        <taxon>Spermatophyta</taxon>
        <taxon>Magnoliopsida</taxon>
        <taxon>Liliopsida</taxon>
        <taxon>Poales</taxon>
        <taxon>Poaceae</taxon>
        <taxon>PACMAD clade</taxon>
        <taxon>Panicoideae</taxon>
        <taxon>Andropogonodae</taxon>
        <taxon>Andropogoneae</taxon>
        <taxon>Tripsacinae</taxon>
        <taxon>Zea</taxon>
    </lineage>
</organism>
<reference evidence="2" key="1">
    <citation type="submission" date="2015-12" db="EMBL/GenBank/DDBJ databases">
        <title>Update maize B73 reference genome by single molecule sequencing technologies.</title>
        <authorList>
            <consortium name="Maize Genome Sequencing Project"/>
            <person name="Ware D."/>
        </authorList>
    </citation>
    <scope>NUCLEOTIDE SEQUENCE [LARGE SCALE GENOMIC DNA]</scope>
    <source>
        <strain evidence="2">cv. B73</strain>
    </source>
</reference>
<evidence type="ECO:0000313" key="2">
    <source>
        <dbReference type="Proteomes" id="UP000007305"/>
    </source>
</evidence>
<dbReference type="Proteomes" id="UP000007305">
    <property type="component" value="Chromosome 2"/>
</dbReference>
<dbReference type="Gramene" id="Zm00001eb068970_T001">
    <property type="protein sequence ID" value="Zm00001eb068970_P001"/>
    <property type="gene ID" value="Zm00001eb068970"/>
</dbReference>
<dbReference type="EnsemblPlants" id="Zm00001eb068970_T001">
    <property type="protein sequence ID" value="Zm00001eb068970_P001"/>
    <property type="gene ID" value="Zm00001eb068970"/>
</dbReference>
<dbReference type="InParanoid" id="A0A804M9K7"/>